<protein>
    <submittedName>
        <fullName evidence="1">Uncharacterized protein</fullName>
    </submittedName>
</protein>
<reference evidence="1" key="1">
    <citation type="submission" date="2017-10" db="EMBL/GenBank/DDBJ databases">
        <title>Genome sequence of cellulolytic Lachnospiraceae bacterium XHS1971 isolated from hotspring sediment.</title>
        <authorList>
            <person name="Vasudevan G."/>
            <person name="Joshi A.J."/>
            <person name="Hivarkar S."/>
            <person name="Lanjekar V.B."/>
            <person name="Dhakephalkar P.K."/>
            <person name="Dagar S."/>
        </authorList>
    </citation>
    <scope>NUCLEOTIDE SEQUENCE</scope>
    <source>
        <strain evidence="1">XHS1971</strain>
    </source>
</reference>
<accession>A0AC61DF76</accession>
<evidence type="ECO:0000313" key="2">
    <source>
        <dbReference type="Proteomes" id="UP000224460"/>
    </source>
</evidence>
<dbReference type="EMBL" id="PEDL01000002">
    <property type="protein sequence ID" value="PHV71718.1"/>
    <property type="molecule type" value="Genomic_DNA"/>
</dbReference>
<sequence>MQFLKNFLRSRKAKSSVVVDMPIRTIEQLFEELGELFVKKKRIEEYIGDLERREQEIKKFDALKKEDRERLSLLASRAKDLEEKKQSLKGRLIKNNKSLFIVSQYEAQIPELIHEIQQCEKKKRESERNMYYLEEEREELLEEREALLKGYHFLKIFSIVFIVTIGIGLLMTFGYMQALREKTWVYLSGFGSILVLFVGGLIYAKEHIEKELNKNAILQQKAARYMNKTKIRYFHQVRYLNFQYDKLGVDSAAKLEMYYSRYLKNKDNEKKYTGFNRTLSEIEEEMLAIIKSKGIAITYIENLSDWLLTNKKVSSLKTLEADKEKTLEQLQIIEGYEEDLWKEIFALQEEPEARDFINNKLKEYNRRISMPLDKLVKDA</sequence>
<name>A0AC61DF76_9FIRM</name>
<keyword evidence="2" id="KW-1185">Reference proteome</keyword>
<dbReference type="Proteomes" id="UP000224460">
    <property type="component" value="Unassembled WGS sequence"/>
</dbReference>
<gene>
    <name evidence="1" type="ORF">CS063_03930</name>
</gene>
<comment type="caution">
    <text evidence="1">The sequence shown here is derived from an EMBL/GenBank/DDBJ whole genome shotgun (WGS) entry which is preliminary data.</text>
</comment>
<proteinExistence type="predicted"/>
<evidence type="ECO:0000313" key="1">
    <source>
        <dbReference type="EMBL" id="PHV71718.1"/>
    </source>
</evidence>
<organism evidence="1 2">
    <name type="scientific">Sporanaerobium hydrogeniformans</name>
    <dbReference type="NCBI Taxonomy" id="3072179"/>
    <lineage>
        <taxon>Bacteria</taxon>
        <taxon>Bacillati</taxon>
        <taxon>Bacillota</taxon>
        <taxon>Clostridia</taxon>
        <taxon>Lachnospirales</taxon>
        <taxon>Lachnospiraceae</taxon>
        <taxon>Sporanaerobium</taxon>
    </lineage>
</organism>